<dbReference type="InterPro" id="IPR011990">
    <property type="entry name" value="TPR-like_helical_dom_sf"/>
</dbReference>
<proteinExistence type="inferred from homology"/>
<dbReference type="SUPFAM" id="SSF46894">
    <property type="entry name" value="C-terminal effector domain of the bipartite response regulators"/>
    <property type="match status" value="1"/>
</dbReference>
<dbReference type="InterPro" id="IPR027417">
    <property type="entry name" value="P-loop_NTPase"/>
</dbReference>
<dbReference type="InterPro" id="IPR005158">
    <property type="entry name" value="BTAD"/>
</dbReference>
<dbReference type="Pfam" id="PF25872">
    <property type="entry name" value="HTH_77"/>
    <property type="match status" value="1"/>
</dbReference>
<dbReference type="SMART" id="SM00862">
    <property type="entry name" value="Trans_reg_C"/>
    <property type="match status" value="1"/>
</dbReference>
<keyword evidence="6" id="KW-1185">Reference proteome</keyword>
<comment type="caution">
    <text evidence="5">The sequence shown here is derived from an EMBL/GenBank/DDBJ whole genome shotgun (WGS) entry which is preliminary data.</text>
</comment>
<dbReference type="Gene3D" id="3.40.50.300">
    <property type="entry name" value="P-loop containing nucleotide triphosphate hydrolases"/>
    <property type="match status" value="1"/>
</dbReference>
<dbReference type="Gene3D" id="1.10.10.10">
    <property type="entry name" value="Winged helix-like DNA-binding domain superfamily/Winged helix DNA-binding domain"/>
    <property type="match status" value="1"/>
</dbReference>
<comment type="similarity">
    <text evidence="1">Belongs to the AfsR/DnrI/RedD regulatory family.</text>
</comment>
<dbReference type="PANTHER" id="PTHR47691:SF3">
    <property type="entry name" value="HTH-TYPE TRANSCRIPTIONAL REGULATOR RV0890C-RELATED"/>
    <property type="match status" value="1"/>
</dbReference>
<dbReference type="SMART" id="SM01043">
    <property type="entry name" value="BTAD"/>
    <property type="match status" value="1"/>
</dbReference>
<dbReference type="InterPro" id="IPR058852">
    <property type="entry name" value="HTH_77"/>
</dbReference>
<dbReference type="InterPro" id="IPR001867">
    <property type="entry name" value="OmpR/PhoB-type_DNA-bd"/>
</dbReference>
<dbReference type="CDD" id="cd15831">
    <property type="entry name" value="BTAD"/>
    <property type="match status" value="1"/>
</dbReference>
<dbReference type="SUPFAM" id="SSF52540">
    <property type="entry name" value="P-loop containing nucleoside triphosphate hydrolases"/>
    <property type="match status" value="1"/>
</dbReference>
<gene>
    <name evidence="5" type="ORF">ACFSCY_33985</name>
</gene>
<keyword evidence="2 3" id="KW-0238">DNA-binding</keyword>
<dbReference type="Pfam" id="PF00486">
    <property type="entry name" value="Trans_reg_C"/>
    <property type="match status" value="1"/>
</dbReference>
<dbReference type="SUPFAM" id="SSF48452">
    <property type="entry name" value="TPR-like"/>
    <property type="match status" value="2"/>
</dbReference>
<dbReference type="Proteomes" id="UP001597145">
    <property type="component" value="Unassembled WGS sequence"/>
</dbReference>
<dbReference type="InterPro" id="IPR016032">
    <property type="entry name" value="Sig_transdc_resp-reg_C-effctor"/>
</dbReference>
<evidence type="ECO:0000256" key="3">
    <source>
        <dbReference type="PROSITE-ProRule" id="PRU01091"/>
    </source>
</evidence>
<feature type="domain" description="OmpR/PhoB-type" evidence="4">
    <location>
        <begin position="1"/>
        <end position="97"/>
    </location>
</feature>
<dbReference type="Pfam" id="PF03704">
    <property type="entry name" value="BTAD"/>
    <property type="match status" value="1"/>
</dbReference>
<dbReference type="EMBL" id="JBHUCP010000034">
    <property type="protein sequence ID" value="MFD1534442.1"/>
    <property type="molecule type" value="Genomic_DNA"/>
</dbReference>
<dbReference type="PRINTS" id="PR00364">
    <property type="entry name" value="DISEASERSIST"/>
</dbReference>
<evidence type="ECO:0000313" key="6">
    <source>
        <dbReference type="Proteomes" id="UP001597145"/>
    </source>
</evidence>
<evidence type="ECO:0000256" key="2">
    <source>
        <dbReference type="ARBA" id="ARBA00023125"/>
    </source>
</evidence>
<dbReference type="Gene3D" id="1.25.40.10">
    <property type="entry name" value="Tetratricopeptide repeat domain"/>
    <property type="match status" value="3"/>
</dbReference>
<dbReference type="RefSeq" id="WP_343984049.1">
    <property type="nucleotide sequence ID" value="NZ_BAAAJG010000017.1"/>
</dbReference>
<organism evidence="5 6">
    <name type="scientific">Pseudonocardia aurantiaca</name>
    <dbReference type="NCBI Taxonomy" id="75290"/>
    <lineage>
        <taxon>Bacteria</taxon>
        <taxon>Bacillati</taxon>
        <taxon>Actinomycetota</taxon>
        <taxon>Actinomycetes</taxon>
        <taxon>Pseudonocardiales</taxon>
        <taxon>Pseudonocardiaceae</taxon>
        <taxon>Pseudonocardia</taxon>
    </lineage>
</organism>
<dbReference type="PROSITE" id="PS51755">
    <property type="entry name" value="OMPR_PHOB"/>
    <property type="match status" value="1"/>
</dbReference>
<evidence type="ECO:0000313" key="5">
    <source>
        <dbReference type="EMBL" id="MFD1534442.1"/>
    </source>
</evidence>
<sequence>MRFGVLGPLEVWTADGRRVRIPELKVRALLGDLLMHEGRPVSADRLVEDMWGRSGLPASPTRALQAKVSQLRRALAEAETGGRELVESLPSGYLLRPGADAVDARRFTELAARARETDDPRAKTALLSDALALWRGPAFADFGDEEFARAAIARLEEQRLTVLEEQAEARLALGEHSLLADELGDTIAQHPLRERLRAAHMGALYRAGRQNEALDSYADLRERLADELGLDPGPELAGLHQAILEQDPALVAVPAPSTSAARPRTNLPAPLTDVIGRSAAVADVRELLGSARLVTLTGPGGVGKTRLALEAAAQSAPANPHDVWLVELAGMQRPSGRAAPSPTEVAEVVAGVVGIRDDTATGARPGAPPTDLTRRLAEAMRSQQLLLVLDNCEHVVEPVAELVALLLRSAPGLRVLATSREPLAVPGEVLVDVPPLELPGPAAPTDLAALRRSSAVQLFVARAAAAAHGFTLDAGNAGPVATICRRLDGLPLALELAATRVRALGVHGLAERLDDRFRLLTAGTRGAPARQQTLRAVIDWSWELLPEIERAVLRRMAVNGNGCLLEAAEAICSGYPVDRADVLDVLTRLVDRSLVVVVHGPDGCSRYRLLESVAAYGLERLEAARELASTRQRHGDHHAELAERAEPHLHGPDQRRRLQCLDDETVDLRIALDGAAERGDGDLALRLANATAWYWFLRGRHREAHRALGVALGTHGGTAAARARVTTWRAGFALLIGGGADLVRQSHAALEAYDGVDDPHHRARAEWFLGLAHLHLGDASTGEDLARRALAGFRALDDRWGLAAAASIRAKHAMFRSDLPAAASHGSESLALFTELGDRWGQMQAADMLGYLHEVTGEYETAARLHRDGLRIAENLQLWTDVSYRLSSLGRIALLAGDFGRAEEFHGRAMRLAAEQANEFAEDFARVGLGLGARRRGDPATAESHLRASLAWNRRLAEEYGVPYYGVTLLLAELGFIAEQRGNAEQARTLHLEGLASAREIGDPRAVALAHEGLAGAAAIAGHHEHAAQLLGTATGIRASAGAPLPHAERGDVDRIASRARTALGHETFAAVFDQGRAATLDGHGQQFRSAAD</sequence>
<dbReference type="InterPro" id="IPR036388">
    <property type="entry name" value="WH-like_DNA-bd_sf"/>
</dbReference>
<evidence type="ECO:0000259" key="4">
    <source>
        <dbReference type="PROSITE" id="PS51755"/>
    </source>
</evidence>
<reference evidence="6" key="1">
    <citation type="journal article" date="2019" name="Int. J. Syst. Evol. Microbiol.">
        <title>The Global Catalogue of Microorganisms (GCM) 10K type strain sequencing project: providing services to taxonomists for standard genome sequencing and annotation.</title>
        <authorList>
            <consortium name="The Broad Institute Genomics Platform"/>
            <consortium name="The Broad Institute Genome Sequencing Center for Infectious Disease"/>
            <person name="Wu L."/>
            <person name="Ma J."/>
        </authorList>
    </citation>
    <scope>NUCLEOTIDE SEQUENCE [LARGE SCALE GENOMIC DNA]</scope>
    <source>
        <strain evidence="6">JCM 12165</strain>
    </source>
</reference>
<protein>
    <submittedName>
        <fullName evidence="5">BTAD domain-containing putative transcriptional regulator</fullName>
    </submittedName>
</protein>
<evidence type="ECO:0000256" key="1">
    <source>
        <dbReference type="ARBA" id="ARBA00005820"/>
    </source>
</evidence>
<dbReference type="PANTHER" id="PTHR47691">
    <property type="entry name" value="REGULATOR-RELATED"/>
    <property type="match status" value="1"/>
</dbReference>
<accession>A0ABW4FZE2</accession>
<name>A0ABW4FZE2_9PSEU</name>
<feature type="DNA-binding region" description="OmpR/PhoB-type" evidence="3">
    <location>
        <begin position="1"/>
        <end position="97"/>
    </location>
</feature>